<evidence type="ECO:0000313" key="3">
    <source>
        <dbReference type="Proteomes" id="UP000193467"/>
    </source>
</evidence>
<dbReference type="OrthoDB" id="3023040at2759"/>
<feature type="region of interest" description="Disordered" evidence="1">
    <location>
        <begin position="218"/>
        <end position="337"/>
    </location>
</feature>
<sequence>MAVIQDHPPELLIRVLELSVSSYKAYLPDQADIRVHPSVMALVARSWRAPSQELLLSFFSTTSLSWVWERFLVRCATPNMSPLRRVYRLELYFGADSADQLALLQRHNVRLDELCILGYAHGRGLKLESFQASILRGIRRLELRAPIEVTGSFGIATPIMLDTLCVDSRLPKFPSFLLPLLTGVPHRLTRLDLDCSHVPLYRHYMATSLREIARQIADSRIKLPPPRHKTTKRDPSLPRTSPCRLNLTHYPPSKRPNSSRAAVHPGSSLQPTLLPQRNFVPSDGSDVEGAARRKHGPSLPSSSTPVEDVERSARLQEVAGGSGVGDRLSSSRNRASR</sequence>
<comment type="caution">
    <text evidence="2">The sequence shown here is derived from an EMBL/GenBank/DDBJ whole genome shotgun (WGS) entry which is preliminary data.</text>
</comment>
<dbReference type="Proteomes" id="UP000193467">
    <property type="component" value="Unassembled WGS sequence"/>
</dbReference>
<organism evidence="2 3">
    <name type="scientific">Leucosporidium creatinivorum</name>
    <dbReference type="NCBI Taxonomy" id="106004"/>
    <lineage>
        <taxon>Eukaryota</taxon>
        <taxon>Fungi</taxon>
        <taxon>Dikarya</taxon>
        <taxon>Basidiomycota</taxon>
        <taxon>Pucciniomycotina</taxon>
        <taxon>Microbotryomycetes</taxon>
        <taxon>Leucosporidiales</taxon>
        <taxon>Leucosporidium</taxon>
    </lineage>
</organism>
<dbReference type="EMBL" id="MCGR01000035">
    <property type="protein sequence ID" value="ORY76242.1"/>
    <property type="molecule type" value="Genomic_DNA"/>
</dbReference>
<name>A0A1Y2EXA3_9BASI</name>
<dbReference type="AlphaFoldDB" id="A0A1Y2EXA3"/>
<feature type="compositionally biased region" description="Polar residues" evidence="1">
    <location>
        <begin position="328"/>
        <end position="337"/>
    </location>
</feature>
<gene>
    <name evidence="2" type="ORF">BCR35DRAFT_353404</name>
</gene>
<proteinExistence type="predicted"/>
<dbReference type="InParanoid" id="A0A1Y2EXA3"/>
<accession>A0A1Y2EXA3</accession>
<evidence type="ECO:0000313" key="2">
    <source>
        <dbReference type="EMBL" id="ORY76242.1"/>
    </source>
</evidence>
<evidence type="ECO:0000256" key="1">
    <source>
        <dbReference type="SAM" id="MobiDB-lite"/>
    </source>
</evidence>
<reference evidence="2 3" key="1">
    <citation type="submission" date="2016-07" db="EMBL/GenBank/DDBJ databases">
        <title>Pervasive Adenine N6-methylation of Active Genes in Fungi.</title>
        <authorList>
            <consortium name="DOE Joint Genome Institute"/>
            <person name="Mondo S.J."/>
            <person name="Dannebaum R.O."/>
            <person name="Kuo R.C."/>
            <person name="Labutti K."/>
            <person name="Haridas S."/>
            <person name="Kuo A."/>
            <person name="Salamov A."/>
            <person name="Ahrendt S.R."/>
            <person name="Lipzen A."/>
            <person name="Sullivan W."/>
            <person name="Andreopoulos W.B."/>
            <person name="Clum A."/>
            <person name="Lindquist E."/>
            <person name="Daum C."/>
            <person name="Ramamoorthy G.K."/>
            <person name="Gryganskyi A."/>
            <person name="Culley D."/>
            <person name="Magnuson J.K."/>
            <person name="James T.Y."/>
            <person name="O'Malley M.A."/>
            <person name="Stajich J.E."/>
            <person name="Spatafora J.W."/>
            <person name="Visel A."/>
            <person name="Grigoriev I.V."/>
        </authorList>
    </citation>
    <scope>NUCLEOTIDE SEQUENCE [LARGE SCALE GENOMIC DNA]</scope>
    <source>
        <strain evidence="2 3">62-1032</strain>
    </source>
</reference>
<keyword evidence="3" id="KW-1185">Reference proteome</keyword>
<protein>
    <submittedName>
        <fullName evidence="2">Uncharacterized protein</fullName>
    </submittedName>
</protein>